<organism evidence="2">
    <name type="scientific">marine sediment metagenome</name>
    <dbReference type="NCBI Taxonomy" id="412755"/>
    <lineage>
        <taxon>unclassified sequences</taxon>
        <taxon>metagenomes</taxon>
        <taxon>ecological metagenomes</taxon>
    </lineage>
</organism>
<dbReference type="AlphaFoldDB" id="X0YGP6"/>
<accession>X0YGP6</accession>
<evidence type="ECO:0000256" key="1">
    <source>
        <dbReference type="SAM" id="MobiDB-lite"/>
    </source>
</evidence>
<evidence type="ECO:0000313" key="2">
    <source>
        <dbReference type="EMBL" id="GAG47803.1"/>
    </source>
</evidence>
<proteinExistence type="predicted"/>
<sequence length="104" mass="11818">SAAAGGGPDEGGLIFPPPPPFPPEGARRAPWGGDGTLETYLDPDPEWFKRLMDYLAEEWERTAQLAGHGIGLRVPKSALDWRNSVYLRAWWLSTLEELWRNWWN</sequence>
<protein>
    <submittedName>
        <fullName evidence="2">Uncharacterized protein</fullName>
    </submittedName>
</protein>
<gene>
    <name evidence="2" type="ORF">S01H1_85149</name>
</gene>
<feature type="compositionally biased region" description="Gly residues" evidence="1">
    <location>
        <begin position="1"/>
        <end position="10"/>
    </location>
</feature>
<reference evidence="2" key="1">
    <citation type="journal article" date="2014" name="Front. Microbiol.">
        <title>High frequency of phylogenetically diverse reductive dehalogenase-homologous genes in deep subseafloor sedimentary metagenomes.</title>
        <authorList>
            <person name="Kawai M."/>
            <person name="Futagami T."/>
            <person name="Toyoda A."/>
            <person name="Takaki Y."/>
            <person name="Nishi S."/>
            <person name="Hori S."/>
            <person name="Arai W."/>
            <person name="Tsubouchi T."/>
            <person name="Morono Y."/>
            <person name="Uchiyama I."/>
            <person name="Ito T."/>
            <person name="Fujiyama A."/>
            <person name="Inagaki F."/>
            <person name="Takami H."/>
        </authorList>
    </citation>
    <scope>NUCLEOTIDE SEQUENCE</scope>
    <source>
        <strain evidence="2">Expedition CK06-06</strain>
    </source>
</reference>
<dbReference type="EMBL" id="BARS01058364">
    <property type="protein sequence ID" value="GAG47803.1"/>
    <property type="molecule type" value="Genomic_DNA"/>
</dbReference>
<name>X0YGP6_9ZZZZ</name>
<feature type="non-terminal residue" evidence="2">
    <location>
        <position position="1"/>
    </location>
</feature>
<feature type="non-terminal residue" evidence="2">
    <location>
        <position position="104"/>
    </location>
</feature>
<feature type="region of interest" description="Disordered" evidence="1">
    <location>
        <begin position="1"/>
        <end position="38"/>
    </location>
</feature>
<comment type="caution">
    <text evidence="2">The sequence shown here is derived from an EMBL/GenBank/DDBJ whole genome shotgun (WGS) entry which is preliminary data.</text>
</comment>